<dbReference type="EMBL" id="CP036269">
    <property type="protein sequence ID" value="QDT45368.1"/>
    <property type="molecule type" value="Genomic_DNA"/>
</dbReference>
<feature type="transmembrane region" description="Helical" evidence="2">
    <location>
        <begin position="107"/>
        <end position="126"/>
    </location>
</feature>
<feature type="compositionally biased region" description="Acidic residues" evidence="1">
    <location>
        <begin position="158"/>
        <end position="174"/>
    </location>
</feature>
<name>A0A517RNA9_9PLAN</name>
<dbReference type="KEGG" id="gaz:Pan241w_54880"/>
<keyword evidence="2" id="KW-0812">Transmembrane</keyword>
<keyword evidence="2" id="KW-1133">Transmembrane helix</keyword>
<protein>
    <recommendedName>
        <fullName evidence="5">Stage II sporulation protein M</fullName>
    </recommendedName>
</protein>
<accession>A0A517RNA9</accession>
<keyword evidence="4" id="KW-1185">Reference proteome</keyword>
<feature type="compositionally biased region" description="Basic and acidic residues" evidence="1">
    <location>
        <begin position="352"/>
        <end position="368"/>
    </location>
</feature>
<dbReference type="RefSeq" id="WP_145221841.1">
    <property type="nucleotide sequence ID" value="NZ_CP036269.1"/>
</dbReference>
<feature type="region of interest" description="Disordered" evidence="1">
    <location>
        <begin position="154"/>
        <end position="176"/>
    </location>
</feature>
<feature type="transmembrane region" description="Helical" evidence="2">
    <location>
        <begin position="321"/>
        <end position="340"/>
    </location>
</feature>
<dbReference type="Proteomes" id="UP000317171">
    <property type="component" value="Chromosome"/>
</dbReference>
<feature type="transmembrane region" description="Helical" evidence="2">
    <location>
        <begin position="291"/>
        <end position="309"/>
    </location>
</feature>
<gene>
    <name evidence="3" type="ORF">Pan241w_54880</name>
</gene>
<dbReference type="PANTHER" id="PTHR35337">
    <property type="entry name" value="SLR1478 PROTEIN"/>
    <property type="match status" value="1"/>
</dbReference>
<feature type="transmembrane region" description="Helical" evidence="2">
    <location>
        <begin position="202"/>
        <end position="232"/>
    </location>
</feature>
<evidence type="ECO:0008006" key="5">
    <source>
        <dbReference type="Google" id="ProtNLM"/>
    </source>
</evidence>
<evidence type="ECO:0000313" key="4">
    <source>
        <dbReference type="Proteomes" id="UP000317171"/>
    </source>
</evidence>
<dbReference type="PANTHER" id="PTHR35337:SF1">
    <property type="entry name" value="SLR1478 PROTEIN"/>
    <property type="match status" value="1"/>
</dbReference>
<evidence type="ECO:0000256" key="1">
    <source>
        <dbReference type="SAM" id="MobiDB-lite"/>
    </source>
</evidence>
<dbReference type="Pfam" id="PF01944">
    <property type="entry name" value="SpoIIM"/>
    <property type="match status" value="1"/>
</dbReference>
<evidence type="ECO:0000313" key="3">
    <source>
        <dbReference type="EMBL" id="QDT45368.1"/>
    </source>
</evidence>
<organism evidence="3 4">
    <name type="scientific">Gimesia alba</name>
    <dbReference type="NCBI Taxonomy" id="2527973"/>
    <lineage>
        <taxon>Bacteria</taxon>
        <taxon>Pseudomonadati</taxon>
        <taxon>Planctomycetota</taxon>
        <taxon>Planctomycetia</taxon>
        <taxon>Planctomycetales</taxon>
        <taxon>Planctomycetaceae</taxon>
        <taxon>Gimesia</taxon>
    </lineage>
</organism>
<feature type="region of interest" description="Disordered" evidence="1">
    <location>
        <begin position="347"/>
        <end position="368"/>
    </location>
</feature>
<reference evidence="3 4" key="1">
    <citation type="submission" date="2019-02" db="EMBL/GenBank/DDBJ databases">
        <title>Deep-cultivation of Planctomycetes and their phenomic and genomic characterization uncovers novel biology.</title>
        <authorList>
            <person name="Wiegand S."/>
            <person name="Jogler M."/>
            <person name="Boedeker C."/>
            <person name="Pinto D."/>
            <person name="Vollmers J."/>
            <person name="Rivas-Marin E."/>
            <person name="Kohn T."/>
            <person name="Peeters S.H."/>
            <person name="Heuer A."/>
            <person name="Rast P."/>
            <person name="Oberbeckmann S."/>
            <person name="Bunk B."/>
            <person name="Jeske O."/>
            <person name="Meyerdierks A."/>
            <person name="Storesund J.E."/>
            <person name="Kallscheuer N."/>
            <person name="Luecker S."/>
            <person name="Lage O.M."/>
            <person name="Pohl T."/>
            <person name="Merkel B.J."/>
            <person name="Hornburger P."/>
            <person name="Mueller R.-W."/>
            <person name="Bruemmer F."/>
            <person name="Labrenz M."/>
            <person name="Spormann A.M."/>
            <person name="Op den Camp H."/>
            <person name="Overmann J."/>
            <person name="Amann R."/>
            <person name="Jetten M.S.M."/>
            <person name="Mascher T."/>
            <person name="Medema M.H."/>
            <person name="Devos D.P."/>
            <person name="Kaster A.-K."/>
            <person name="Ovreas L."/>
            <person name="Rohde M."/>
            <person name="Galperin M.Y."/>
            <person name="Jogler C."/>
        </authorList>
    </citation>
    <scope>NUCLEOTIDE SEQUENCE [LARGE SCALE GENOMIC DNA]</scope>
    <source>
        <strain evidence="3 4">Pan241w</strain>
    </source>
</reference>
<proteinExistence type="predicted"/>
<sequence>MNKHKFIQERRPHWKRFEALLENASRKSISKLPTKEISNYSQLLREVSHDLATIRSRGWGQDLISYLNDLVARGHNLFYSAPPANLAGVYHYLAFEFPRLFRANMGYFLTACLLFFLPLGISWCVVQNNPSLASRVIPAEMMSQFDQMYGEDSSLSTESEESAEEGQESDESEELPLGNYGDQRALMAGFYINHNVGIALKCFALGILLGIGTVYTLLFNGIYLGAVSGYIISQGNGDRFLSFVISHGSFELTAIAVAGGAGLMLGNALIHPGQRTRFQSLQVRGLEAVQIAGGAAVMLVIAAFIEAFWSPSDDIPSSVKYIVGSGLWLIVFIYLGFAGLQSNSQLKPVGNKRQDSAAETDLNRERQA</sequence>
<feature type="transmembrane region" description="Helical" evidence="2">
    <location>
        <begin position="252"/>
        <end position="270"/>
    </location>
</feature>
<keyword evidence="2" id="KW-0472">Membrane</keyword>
<evidence type="ECO:0000256" key="2">
    <source>
        <dbReference type="SAM" id="Phobius"/>
    </source>
</evidence>
<dbReference type="OrthoDB" id="9800053at2"/>
<dbReference type="InterPro" id="IPR002798">
    <property type="entry name" value="SpoIIM-like"/>
</dbReference>
<dbReference type="AlphaFoldDB" id="A0A517RNA9"/>